<dbReference type="AlphaFoldDB" id="A0AAV5MU87"/>
<name>A0AAV5MU87_9ROSI</name>
<evidence type="ECO:0000313" key="3">
    <source>
        <dbReference type="Proteomes" id="UP001054252"/>
    </source>
</evidence>
<reference evidence="2 3" key="1">
    <citation type="journal article" date="2021" name="Commun. Biol.">
        <title>The genome of Shorea leprosula (Dipterocarpaceae) highlights the ecological relevance of drought in aseasonal tropical rainforests.</title>
        <authorList>
            <person name="Ng K.K.S."/>
            <person name="Kobayashi M.J."/>
            <person name="Fawcett J.A."/>
            <person name="Hatakeyama M."/>
            <person name="Paape T."/>
            <person name="Ng C.H."/>
            <person name="Ang C.C."/>
            <person name="Tnah L.H."/>
            <person name="Lee C.T."/>
            <person name="Nishiyama T."/>
            <person name="Sese J."/>
            <person name="O'Brien M.J."/>
            <person name="Copetti D."/>
            <person name="Mohd Noor M.I."/>
            <person name="Ong R.C."/>
            <person name="Putra M."/>
            <person name="Sireger I.Z."/>
            <person name="Indrioko S."/>
            <person name="Kosugi Y."/>
            <person name="Izuno A."/>
            <person name="Isagi Y."/>
            <person name="Lee S.L."/>
            <person name="Shimizu K.K."/>
        </authorList>
    </citation>
    <scope>NUCLEOTIDE SEQUENCE [LARGE SCALE GENOMIC DNA]</scope>
    <source>
        <strain evidence="2">214</strain>
    </source>
</reference>
<feature type="compositionally biased region" description="Polar residues" evidence="1">
    <location>
        <begin position="155"/>
        <end position="173"/>
    </location>
</feature>
<comment type="caution">
    <text evidence="2">The sequence shown here is derived from an EMBL/GenBank/DDBJ whole genome shotgun (WGS) entry which is preliminary data.</text>
</comment>
<dbReference type="PANTHER" id="PTHR31717">
    <property type="entry name" value="ZINC FINGER PROTEIN CONSTANS-LIKE 10"/>
    <property type="match status" value="1"/>
</dbReference>
<accession>A0AAV5MU87</accession>
<feature type="compositionally biased region" description="Low complexity" evidence="1">
    <location>
        <begin position="120"/>
        <end position="129"/>
    </location>
</feature>
<keyword evidence="3" id="KW-1185">Reference proteome</keyword>
<organism evidence="2 3">
    <name type="scientific">Rubroshorea leprosula</name>
    <dbReference type="NCBI Taxonomy" id="152421"/>
    <lineage>
        <taxon>Eukaryota</taxon>
        <taxon>Viridiplantae</taxon>
        <taxon>Streptophyta</taxon>
        <taxon>Embryophyta</taxon>
        <taxon>Tracheophyta</taxon>
        <taxon>Spermatophyta</taxon>
        <taxon>Magnoliopsida</taxon>
        <taxon>eudicotyledons</taxon>
        <taxon>Gunneridae</taxon>
        <taxon>Pentapetalae</taxon>
        <taxon>rosids</taxon>
        <taxon>malvids</taxon>
        <taxon>Malvales</taxon>
        <taxon>Dipterocarpaceae</taxon>
        <taxon>Rubroshorea</taxon>
    </lineage>
</organism>
<dbReference type="EMBL" id="BPVZ01001133">
    <property type="protein sequence ID" value="GKV53167.1"/>
    <property type="molecule type" value="Genomic_DNA"/>
</dbReference>
<sequence length="181" mass="19893">MYCESDQAILCWDCDSKVHGANFLVAKHSRTLLCHLCQSPTPWIGSGPKLGPAISVCHDCVNNGSCIVERKKEERSDDLDEDDDDETEDDDSDDLDEEEDGDEENQVVPWSSKPFPMVASSSTSQESSSGFCHRRANASQSRTAPPASQDRGCCSFSQQGNMNWPNASSTFSPLTAHKSRK</sequence>
<dbReference type="Proteomes" id="UP001054252">
    <property type="component" value="Unassembled WGS sequence"/>
</dbReference>
<feature type="compositionally biased region" description="Acidic residues" evidence="1">
    <location>
        <begin position="76"/>
        <end position="105"/>
    </location>
</feature>
<protein>
    <recommendedName>
        <fullName evidence="4">B box-type domain-containing protein</fullName>
    </recommendedName>
</protein>
<proteinExistence type="predicted"/>
<gene>
    <name evidence="2" type="ORF">SLEP1_g59705</name>
</gene>
<evidence type="ECO:0008006" key="4">
    <source>
        <dbReference type="Google" id="ProtNLM"/>
    </source>
</evidence>
<feature type="region of interest" description="Disordered" evidence="1">
    <location>
        <begin position="72"/>
        <end position="181"/>
    </location>
</feature>
<evidence type="ECO:0000313" key="2">
    <source>
        <dbReference type="EMBL" id="GKV53167.1"/>
    </source>
</evidence>
<evidence type="ECO:0000256" key="1">
    <source>
        <dbReference type="SAM" id="MobiDB-lite"/>
    </source>
</evidence>
<dbReference type="PANTHER" id="PTHR31717:SF60">
    <property type="entry name" value="B-BOX TYPE ZINC FINGER FAMILY PROTEIN"/>
    <property type="match status" value="1"/>
</dbReference>